<sequence>MGGLTEVVPVIAEVPGGTYAWTDRLSVLPQ</sequence>
<dbReference type="Proteomes" id="UP000494363">
    <property type="component" value="Unassembled WGS sequence"/>
</dbReference>
<gene>
    <name evidence="1" type="ORF">LMG29542_08171</name>
</gene>
<organism evidence="1 2">
    <name type="scientific">Paraburkholderia humisilvae</name>
    <dbReference type="NCBI Taxonomy" id="627669"/>
    <lineage>
        <taxon>Bacteria</taxon>
        <taxon>Pseudomonadati</taxon>
        <taxon>Pseudomonadota</taxon>
        <taxon>Betaproteobacteria</taxon>
        <taxon>Burkholderiales</taxon>
        <taxon>Burkholderiaceae</taxon>
        <taxon>Paraburkholderia</taxon>
    </lineage>
</organism>
<dbReference type="EMBL" id="CADIKH010000171">
    <property type="protein sequence ID" value="CAB3774789.1"/>
    <property type="molecule type" value="Genomic_DNA"/>
</dbReference>
<reference evidence="1 2" key="1">
    <citation type="submission" date="2020-04" db="EMBL/GenBank/DDBJ databases">
        <authorList>
            <person name="De Canck E."/>
        </authorList>
    </citation>
    <scope>NUCLEOTIDE SEQUENCE [LARGE SCALE GENOMIC DNA]</scope>
    <source>
        <strain evidence="1 2">LMG 29542</strain>
    </source>
</reference>
<evidence type="ECO:0000313" key="2">
    <source>
        <dbReference type="Proteomes" id="UP000494363"/>
    </source>
</evidence>
<keyword evidence="2" id="KW-1185">Reference proteome</keyword>
<name>A0A6J5F7L3_9BURK</name>
<proteinExistence type="predicted"/>
<protein>
    <submittedName>
        <fullName evidence="1">Uncharacterized protein</fullName>
    </submittedName>
</protein>
<evidence type="ECO:0000313" key="1">
    <source>
        <dbReference type="EMBL" id="CAB3774789.1"/>
    </source>
</evidence>
<accession>A0A6J5F7L3</accession>
<dbReference type="AlphaFoldDB" id="A0A6J5F7L3"/>